<name>A0ABV6LMX2_9BACI</name>
<dbReference type="RefSeq" id="WP_377346955.1">
    <property type="nucleotide sequence ID" value="NZ_JBHLTP010000007.1"/>
</dbReference>
<evidence type="ECO:0000256" key="1">
    <source>
        <dbReference type="SAM" id="MobiDB-lite"/>
    </source>
</evidence>
<gene>
    <name evidence="2" type="ORF">ACFFGV_09200</name>
</gene>
<accession>A0ABV6LMX2</accession>
<sequence length="64" mass="7114">MFVLVGCTSSEKSESEISKEKTSEKGEDKEENTVVASETFRVGNYTMKGEEGNIGIIYGENIRF</sequence>
<dbReference type="Proteomes" id="UP001589836">
    <property type="component" value="Unassembled WGS sequence"/>
</dbReference>
<proteinExistence type="predicted"/>
<organism evidence="2 3">
    <name type="scientific">Pontibacillus salicampi</name>
    <dbReference type="NCBI Taxonomy" id="1449801"/>
    <lineage>
        <taxon>Bacteria</taxon>
        <taxon>Bacillati</taxon>
        <taxon>Bacillota</taxon>
        <taxon>Bacilli</taxon>
        <taxon>Bacillales</taxon>
        <taxon>Bacillaceae</taxon>
        <taxon>Pontibacillus</taxon>
    </lineage>
</organism>
<dbReference type="EMBL" id="JBHLTP010000007">
    <property type="protein sequence ID" value="MFC0523740.1"/>
    <property type="molecule type" value="Genomic_DNA"/>
</dbReference>
<reference evidence="2 3" key="1">
    <citation type="submission" date="2024-09" db="EMBL/GenBank/DDBJ databases">
        <authorList>
            <person name="Sun Q."/>
            <person name="Mori K."/>
        </authorList>
    </citation>
    <scope>NUCLEOTIDE SEQUENCE [LARGE SCALE GENOMIC DNA]</scope>
    <source>
        <strain evidence="2 3">NCAIM B.02529</strain>
    </source>
</reference>
<keyword evidence="3" id="KW-1185">Reference proteome</keyword>
<evidence type="ECO:0000313" key="3">
    <source>
        <dbReference type="Proteomes" id="UP001589836"/>
    </source>
</evidence>
<feature type="compositionally biased region" description="Basic and acidic residues" evidence="1">
    <location>
        <begin position="11"/>
        <end position="32"/>
    </location>
</feature>
<evidence type="ECO:0000313" key="2">
    <source>
        <dbReference type="EMBL" id="MFC0523740.1"/>
    </source>
</evidence>
<comment type="caution">
    <text evidence="2">The sequence shown here is derived from an EMBL/GenBank/DDBJ whole genome shotgun (WGS) entry which is preliminary data.</text>
</comment>
<protein>
    <submittedName>
        <fullName evidence="2">Uncharacterized protein</fullName>
    </submittedName>
</protein>
<feature type="region of interest" description="Disordered" evidence="1">
    <location>
        <begin position="1"/>
        <end position="34"/>
    </location>
</feature>